<reference evidence="3" key="1">
    <citation type="submission" date="2023-07" db="EMBL/GenBank/DDBJ databases">
        <title>draft genome sequence of fig (Ficus carica).</title>
        <authorList>
            <person name="Takahashi T."/>
            <person name="Nishimura K."/>
        </authorList>
    </citation>
    <scope>NUCLEOTIDE SEQUENCE</scope>
</reference>
<evidence type="ECO:0008006" key="5">
    <source>
        <dbReference type="Google" id="ProtNLM"/>
    </source>
</evidence>
<name>A0AA88AL41_FICCA</name>
<comment type="caution">
    <text evidence="3">The sequence shown here is derived from an EMBL/GenBank/DDBJ whole genome shotgun (WGS) entry which is preliminary data.</text>
</comment>
<evidence type="ECO:0000313" key="3">
    <source>
        <dbReference type="EMBL" id="GMN54410.1"/>
    </source>
</evidence>
<evidence type="ECO:0000256" key="1">
    <source>
        <dbReference type="SAM" id="MobiDB-lite"/>
    </source>
</evidence>
<protein>
    <recommendedName>
        <fullName evidence="5">CLAVATA3/ESR (CLE)-related protein</fullName>
    </recommendedName>
</protein>
<proteinExistence type="predicted"/>
<feature type="chain" id="PRO_5041697335" description="CLAVATA3/ESR (CLE)-related protein" evidence="2">
    <location>
        <begin position="29"/>
        <end position="81"/>
    </location>
</feature>
<dbReference type="AlphaFoldDB" id="A0AA88AL41"/>
<keyword evidence="2" id="KW-0732">Signal</keyword>
<feature type="region of interest" description="Disordered" evidence="1">
    <location>
        <begin position="59"/>
        <end position="81"/>
    </location>
</feature>
<evidence type="ECO:0000256" key="2">
    <source>
        <dbReference type="SAM" id="SignalP"/>
    </source>
</evidence>
<sequence>MQGLKPFLCTLLLLGVSFELLSLSVGEARPLLAATSGESGIRAVPLMKAAKQVLDESVQRHGGKPYKIHHQSPGGPDPRHH</sequence>
<organism evidence="3 4">
    <name type="scientific">Ficus carica</name>
    <name type="common">Common fig</name>
    <dbReference type="NCBI Taxonomy" id="3494"/>
    <lineage>
        <taxon>Eukaryota</taxon>
        <taxon>Viridiplantae</taxon>
        <taxon>Streptophyta</taxon>
        <taxon>Embryophyta</taxon>
        <taxon>Tracheophyta</taxon>
        <taxon>Spermatophyta</taxon>
        <taxon>Magnoliopsida</taxon>
        <taxon>eudicotyledons</taxon>
        <taxon>Gunneridae</taxon>
        <taxon>Pentapetalae</taxon>
        <taxon>rosids</taxon>
        <taxon>fabids</taxon>
        <taxon>Rosales</taxon>
        <taxon>Moraceae</taxon>
        <taxon>Ficeae</taxon>
        <taxon>Ficus</taxon>
    </lineage>
</organism>
<feature type="compositionally biased region" description="Basic residues" evidence="1">
    <location>
        <begin position="61"/>
        <end position="70"/>
    </location>
</feature>
<dbReference type="EMBL" id="BTGU01000051">
    <property type="protein sequence ID" value="GMN54410.1"/>
    <property type="molecule type" value="Genomic_DNA"/>
</dbReference>
<keyword evidence="4" id="KW-1185">Reference proteome</keyword>
<feature type="signal peptide" evidence="2">
    <location>
        <begin position="1"/>
        <end position="28"/>
    </location>
</feature>
<evidence type="ECO:0000313" key="4">
    <source>
        <dbReference type="Proteomes" id="UP001187192"/>
    </source>
</evidence>
<gene>
    <name evidence="3" type="ORF">TIFTF001_023538</name>
</gene>
<accession>A0AA88AL41</accession>
<dbReference type="Proteomes" id="UP001187192">
    <property type="component" value="Unassembled WGS sequence"/>
</dbReference>